<protein>
    <recommendedName>
        <fullName evidence="2">histidine kinase</fullName>
        <ecNumber evidence="2">2.7.13.3</ecNumber>
    </recommendedName>
</protein>
<dbReference type="InterPro" id="IPR003594">
    <property type="entry name" value="HATPase_dom"/>
</dbReference>
<keyword evidence="6" id="KW-0418">Kinase</keyword>
<dbReference type="PANTHER" id="PTHR43065">
    <property type="entry name" value="SENSOR HISTIDINE KINASE"/>
    <property type="match status" value="1"/>
</dbReference>
<dbReference type="SUPFAM" id="SSF55785">
    <property type="entry name" value="PYP-like sensor domain (PAS domain)"/>
    <property type="match status" value="1"/>
</dbReference>
<dbReference type="InterPro" id="IPR035965">
    <property type="entry name" value="PAS-like_dom_sf"/>
</dbReference>
<dbReference type="Pfam" id="PF00512">
    <property type="entry name" value="HisKA"/>
    <property type="match status" value="1"/>
</dbReference>
<keyword evidence="5" id="KW-0547">Nucleotide-binding</keyword>
<evidence type="ECO:0000256" key="5">
    <source>
        <dbReference type="ARBA" id="ARBA00022741"/>
    </source>
</evidence>
<evidence type="ECO:0000256" key="2">
    <source>
        <dbReference type="ARBA" id="ARBA00012438"/>
    </source>
</evidence>
<dbReference type="CDD" id="cd00082">
    <property type="entry name" value="HisKA"/>
    <property type="match status" value="1"/>
</dbReference>
<keyword evidence="4" id="KW-0808">Transferase</keyword>
<dbReference type="RefSeq" id="WP_261294090.1">
    <property type="nucleotide sequence ID" value="NZ_JANQBK010000005.1"/>
</dbReference>
<evidence type="ECO:0000256" key="3">
    <source>
        <dbReference type="ARBA" id="ARBA00022553"/>
    </source>
</evidence>
<dbReference type="Pfam" id="PF02518">
    <property type="entry name" value="HATPase_c"/>
    <property type="match status" value="1"/>
</dbReference>
<evidence type="ECO:0000313" key="11">
    <source>
        <dbReference type="Proteomes" id="UP001595713"/>
    </source>
</evidence>
<dbReference type="Pfam" id="PF13188">
    <property type="entry name" value="PAS_8"/>
    <property type="match status" value="1"/>
</dbReference>
<comment type="catalytic activity">
    <reaction evidence="1">
        <text>ATP + protein L-histidine = ADP + protein N-phospho-L-histidine.</text>
        <dbReference type="EC" id="2.7.13.3"/>
    </reaction>
</comment>
<dbReference type="InterPro" id="IPR000014">
    <property type="entry name" value="PAS"/>
</dbReference>
<dbReference type="PANTHER" id="PTHR43065:SF10">
    <property type="entry name" value="PEROXIDE STRESS-ACTIVATED HISTIDINE KINASE MAK3"/>
    <property type="match status" value="1"/>
</dbReference>
<keyword evidence="7" id="KW-0067">ATP-binding</keyword>
<dbReference type="SUPFAM" id="SSF47384">
    <property type="entry name" value="Homodimeric domain of signal transducing histidine kinase"/>
    <property type="match status" value="1"/>
</dbReference>
<dbReference type="SUPFAM" id="SSF55874">
    <property type="entry name" value="ATPase domain of HSP90 chaperone/DNA topoisomerase II/histidine kinase"/>
    <property type="match status" value="1"/>
</dbReference>
<organism evidence="10 11">
    <name type="scientific">Sphingomonas hylomeconis</name>
    <dbReference type="NCBI Taxonomy" id="1395958"/>
    <lineage>
        <taxon>Bacteria</taxon>
        <taxon>Pseudomonadati</taxon>
        <taxon>Pseudomonadota</taxon>
        <taxon>Alphaproteobacteria</taxon>
        <taxon>Sphingomonadales</taxon>
        <taxon>Sphingomonadaceae</taxon>
        <taxon>Sphingomonas</taxon>
    </lineage>
</organism>
<accession>A0ABV7SXB3</accession>
<dbReference type="EC" id="2.7.13.3" evidence="2"/>
<dbReference type="InterPro" id="IPR003661">
    <property type="entry name" value="HisK_dim/P_dom"/>
</dbReference>
<dbReference type="EMBL" id="JBHRXP010000007">
    <property type="protein sequence ID" value="MFC3580714.1"/>
    <property type="molecule type" value="Genomic_DNA"/>
</dbReference>
<gene>
    <name evidence="10" type="ORF">ACFONA_11115</name>
</gene>
<keyword evidence="3" id="KW-0597">Phosphoprotein</keyword>
<dbReference type="PRINTS" id="PR00344">
    <property type="entry name" value="BCTRLSENSOR"/>
</dbReference>
<dbReference type="SMART" id="SM00387">
    <property type="entry name" value="HATPase_c"/>
    <property type="match status" value="1"/>
</dbReference>
<dbReference type="SMART" id="SM00388">
    <property type="entry name" value="HisKA"/>
    <property type="match status" value="1"/>
</dbReference>
<dbReference type="Proteomes" id="UP001595713">
    <property type="component" value="Unassembled WGS sequence"/>
</dbReference>
<evidence type="ECO:0000313" key="10">
    <source>
        <dbReference type="EMBL" id="MFC3580714.1"/>
    </source>
</evidence>
<reference evidence="11" key="1">
    <citation type="journal article" date="2019" name="Int. J. Syst. Evol. Microbiol.">
        <title>The Global Catalogue of Microorganisms (GCM) 10K type strain sequencing project: providing services to taxonomists for standard genome sequencing and annotation.</title>
        <authorList>
            <consortium name="The Broad Institute Genomics Platform"/>
            <consortium name="The Broad Institute Genome Sequencing Center for Infectious Disease"/>
            <person name="Wu L."/>
            <person name="Ma J."/>
        </authorList>
    </citation>
    <scope>NUCLEOTIDE SEQUENCE [LARGE SCALE GENOMIC DNA]</scope>
    <source>
        <strain evidence="11">KCTC 42739</strain>
    </source>
</reference>
<comment type="caution">
    <text evidence="10">The sequence shown here is derived from an EMBL/GenBank/DDBJ whole genome shotgun (WGS) entry which is preliminary data.</text>
</comment>
<keyword evidence="11" id="KW-1185">Reference proteome</keyword>
<dbReference type="SMART" id="SM00091">
    <property type="entry name" value="PAS"/>
    <property type="match status" value="1"/>
</dbReference>
<evidence type="ECO:0000256" key="1">
    <source>
        <dbReference type="ARBA" id="ARBA00000085"/>
    </source>
</evidence>
<evidence type="ECO:0000256" key="7">
    <source>
        <dbReference type="ARBA" id="ARBA00022840"/>
    </source>
</evidence>
<dbReference type="PROSITE" id="PS50109">
    <property type="entry name" value="HIS_KIN"/>
    <property type="match status" value="1"/>
</dbReference>
<name>A0ABV7SXB3_9SPHN</name>
<feature type="domain" description="Histidine kinase" evidence="9">
    <location>
        <begin position="136"/>
        <end position="357"/>
    </location>
</feature>
<dbReference type="Gene3D" id="1.10.287.130">
    <property type="match status" value="1"/>
</dbReference>
<dbReference type="CDD" id="cd00130">
    <property type="entry name" value="PAS"/>
    <property type="match status" value="1"/>
</dbReference>
<dbReference type="InterPro" id="IPR036890">
    <property type="entry name" value="HATPase_C_sf"/>
</dbReference>
<dbReference type="InterPro" id="IPR004358">
    <property type="entry name" value="Sig_transdc_His_kin-like_C"/>
</dbReference>
<evidence type="ECO:0000259" key="9">
    <source>
        <dbReference type="PROSITE" id="PS50109"/>
    </source>
</evidence>
<proteinExistence type="predicted"/>
<evidence type="ECO:0000256" key="6">
    <source>
        <dbReference type="ARBA" id="ARBA00022777"/>
    </source>
</evidence>
<dbReference type="Gene3D" id="3.30.565.10">
    <property type="entry name" value="Histidine kinase-like ATPase, C-terminal domain"/>
    <property type="match status" value="1"/>
</dbReference>
<evidence type="ECO:0000256" key="8">
    <source>
        <dbReference type="ARBA" id="ARBA00023012"/>
    </source>
</evidence>
<evidence type="ECO:0000256" key="4">
    <source>
        <dbReference type="ARBA" id="ARBA00022679"/>
    </source>
</evidence>
<sequence>MATARASGGPSFSELLAALPVAVLVLDPADRVVHANAECEALLNLSERAMLGQPIDSILRSPRDSTAHDSHGFAAFDVEIDLVRGGRVRADFIEAGVADRPGWRTITLHHAAASRRLGHSADRASAARAAVGAAAMLAHEIKNPLSGIRGAAQLLGMGAGEGAAELTTLITTEVDRIAALIDRMQDFTDTRPLTIAPENIYPMLDHVRRVANAGFAREVPIDERFDPSLPPVLVDRDAMVQVILNLIKNAAEALGGQADGRITLATAYRHGMAVSAAPGRARRPLPIEICVIDNGPGAPAEIADHLFDPFISGKPEGEGLGLALVDKLVRDMGGIIQYAREGSPEATIFRILLPRGE</sequence>
<dbReference type="Gene3D" id="3.30.450.20">
    <property type="entry name" value="PAS domain"/>
    <property type="match status" value="1"/>
</dbReference>
<dbReference type="InterPro" id="IPR036097">
    <property type="entry name" value="HisK_dim/P_sf"/>
</dbReference>
<keyword evidence="8" id="KW-0902">Two-component regulatory system</keyword>
<dbReference type="InterPro" id="IPR005467">
    <property type="entry name" value="His_kinase_dom"/>
</dbReference>